<dbReference type="Pfam" id="PF14460">
    <property type="entry name" value="Prok-E2_D"/>
    <property type="match status" value="1"/>
</dbReference>
<dbReference type="InterPro" id="IPR032787">
    <property type="entry name" value="Prok-E2_D"/>
</dbReference>
<keyword evidence="2" id="KW-1185">Reference proteome</keyword>
<protein>
    <recommendedName>
        <fullName evidence="3">PRTRC system protein B</fullName>
    </recommendedName>
</protein>
<proteinExistence type="predicted"/>
<accession>V6MJY5</accession>
<dbReference type="Proteomes" id="UP000017973">
    <property type="component" value="Unassembled WGS sequence"/>
</dbReference>
<organism evidence="1 2">
    <name type="scientific">Brevibacillus panacihumi W25</name>
    <dbReference type="NCBI Taxonomy" id="1408254"/>
    <lineage>
        <taxon>Bacteria</taxon>
        <taxon>Bacillati</taxon>
        <taxon>Bacillota</taxon>
        <taxon>Bacilli</taxon>
        <taxon>Bacillales</taxon>
        <taxon>Paenibacillaceae</taxon>
        <taxon>Brevibacillus</taxon>
    </lineage>
</organism>
<dbReference type="STRING" id="1408254.T458_05365"/>
<sequence>MPRYIVQFNDDFSNGTPYCQIKVTQGETVLEEFEMSFDDFAEAIMDSRMKSLKPQKIMGMVKRKRLRSIVGKRRIPNPLTRIETPTLPVNCVKHIWINRIKREQIVFVEIPKQQWNTSYYNTSLEMVGFPRMLFGYRIRGQEITSLYIFAVKEKGRIKGDTELFKFPFANVSNGLVCMGGNIFPEITDLAQLSTLHNIFFTAPSSSCYFSEGRNLSGISDLRELYTSLQRKDFPDEWLQTKQITFAECCKRF</sequence>
<dbReference type="PATRIC" id="fig|1408254.3.peg.1079"/>
<evidence type="ECO:0000313" key="2">
    <source>
        <dbReference type="Proteomes" id="UP000017973"/>
    </source>
</evidence>
<reference evidence="1 2" key="1">
    <citation type="journal article" date="2014" name="Genome Announc.">
        <title>Draft Genome Sequence of Brevibacillus panacihumi Strain W25, a Halotolerant Hydrocarbon-Degrading Bacterium.</title>
        <authorList>
            <person name="Wang X."/>
            <person name="Jin D."/>
            <person name="Zhou L."/>
            <person name="Wu L."/>
            <person name="An W."/>
            <person name="Chen Y."/>
            <person name="Zhao L."/>
        </authorList>
    </citation>
    <scope>NUCLEOTIDE SEQUENCE [LARGE SCALE GENOMIC DNA]</scope>
    <source>
        <strain evidence="1 2">W25</strain>
    </source>
</reference>
<dbReference type="AlphaFoldDB" id="V6MJY5"/>
<name>V6MJY5_9BACL</name>
<dbReference type="OrthoDB" id="1955591at2"/>
<dbReference type="HOGENOM" id="CLU_1101233_0_0_9"/>
<gene>
    <name evidence="1" type="ORF">T458_05365</name>
</gene>
<comment type="caution">
    <text evidence="1">The sequence shown here is derived from an EMBL/GenBank/DDBJ whole genome shotgun (WGS) entry which is preliminary data.</text>
</comment>
<evidence type="ECO:0008006" key="3">
    <source>
        <dbReference type="Google" id="ProtNLM"/>
    </source>
</evidence>
<dbReference type="eggNOG" id="ENOG50307Q0">
    <property type="taxonomic scope" value="Bacteria"/>
</dbReference>
<dbReference type="EMBL" id="AYJU01000002">
    <property type="protein sequence ID" value="EST55758.1"/>
    <property type="molecule type" value="Genomic_DNA"/>
</dbReference>
<evidence type="ECO:0000313" key="1">
    <source>
        <dbReference type="EMBL" id="EST55758.1"/>
    </source>
</evidence>
<dbReference type="RefSeq" id="WP_023555129.1">
    <property type="nucleotide sequence ID" value="NZ_KI629787.1"/>
</dbReference>